<keyword evidence="1" id="KW-0472">Membrane</keyword>
<proteinExistence type="predicted"/>
<reference evidence="2" key="2">
    <citation type="submission" date="2020-09" db="EMBL/GenBank/DDBJ databases">
        <authorList>
            <person name="Sun Q."/>
            <person name="Kim S."/>
        </authorList>
    </citation>
    <scope>NUCLEOTIDE SEQUENCE</scope>
    <source>
        <strain evidence="2">KCTC 22169</strain>
    </source>
</reference>
<evidence type="ECO:0000256" key="1">
    <source>
        <dbReference type="SAM" id="Phobius"/>
    </source>
</evidence>
<feature type="transmembrane region" description="Helical" evidence="1">
    <location>
        <begin position="134"/>
        <end position="153"/>
    </location>
</feature>
<name>A0A918KFY1_9GAMM</name>
<evidence type="ECO:0000313" key="3">
    <source>
        <dbReference type="Proteomes" id="UP000626148"/>
    </source>
</evidence>
<sequence length="165" mass="18677">MKAVFNYAAFQIGWFVLVLTQSPWSLVWALAFAAIHARILATPREWQRVGVIMAFGILVDLGWHLSPWVQFNGAGWPIPLWLVGLWIMFPLTLNHSLAWLDRRPLLQIVFGGIGGGGSYIAGAQFGAAEMAGPAYILIPLTWALWLPLFYLWYATEWPLRRRLAE</sequence>
<comment type="caution">
    <text evidence="2">The sequence shown here is derived from an EMBL/GenBank/DDBJ whole genome shotgun (WGS) entry which is preliminary data.</text>
</comment>
<keyword evidence="1" id="KW-1133">Transmembrane helix</keyword>
<dbReference type="EMBL" id="BMXR01000007">
    <property type="protein sequence ID" value="GGX61010.1"/>
    <property type="molecule type" value="Genomic_DNA"/>
</dbReference>
<accession>A0A918KFY1</accession>
<feature type="transmembrane region" description="Helical" evidence="1">
    <location>
        <begin position="49"/>
        <end position="68"/>
    </location>
</feature>
<feature type="transmembrane region" description="Helical" evidence="1">
    <location>
        <begin position="74"/>
        <end position="93"/>
    </location>
</feature>
<organism evidence="2 3">
    <name type="scientific">Saccharospirillum salsuginis</name>
    <dbReference type="NCBI Taxonomy" id="418750"/>
    <lineage>
        <taxon>Bacteria</taxon>
        <taxon>Pseudomonadati</taxon>
        <taxon>Pseudomonadota</taxon>
        <taxon>Gammaproteobacteria</taxon>
        <taxon>Oceanospirillales</taxon>
        <taxon>Saccharospirillaceae</taxon>
        <taxon>Saccharospirillum</taxon>
    </lineage>
</organism>
<reference evidence="2" key="1">
    <citation type="journal article" date="2014" name="Int. J. Syst. Evol. Microbiol.">
        <title>Complete genome sequence of Corynebacterium casei LMG S-19264T (=DSM 44701T), isolated from a smear-ripened cheese.</title>
        <authorList>
            <consortium name="US DOE Joint Genome Institute (JGI-PGF)"/>
            <person name="Walter F."/>
            <person name="Albersmeier A."/>
            <person name="Kalinowski J."/>
            <person name="Ruckert C."/>
        </authorList>
    </citation>
    <scope>NUCLEOTIDE SEQUENCE</scope>
    <source>
        <strain evidence="2">KCTC 22169</strain>
    </source>
</reference>
<feature type="transmembrane region" description="Helical" evidence="1">
    <location>
        <begin position="12"/>
        <end position="37"/>
    </location>
</feature>
<dbReference type="InterPro" id="IPR021306">
    <property type="entry name" value="DUF2878"/>
</dbReference>
<gene>
    <name evidence="2" type="ORF">GCM10007392_31290</name>
</gene>
<protein>
    <submittedName>
        <fullName evidence="2">Membrane protein</fullName>
    </submittedName>
</protein>
<dbReference type="Proteomes" id="UP000626148">
    <property type="component" value="Unassembled WGS sequence"/>
</dbReference>
<feature type="transmembrane region" description="Helical" evidence="1">
    <location>
        <begin position="105"/>
        <end position="128"/>
    </location>
</feature>
<dbReference type="Pfam" id="PF11086">
    <property type="entry name" value="DUF2878"/>
    <property type="match status" value="1"/>
</dbReference>
<keyword evidence="3" id="KW-1185">Reference proteome</keyword>
<keyword evidence="1" id="KW-0812">Transmembrane</keyword>
<dbReference type="AlphaFoldDB" id="A0A918KFY1"/>
<evidence type="ECO:0000313" key="2">
    <source>
        <dbReference type="EMBL" id="GGX61010.1"/>
    </source>
</evidence>